<accession>A0A0D0G1Z8</accession>
<evidence type="ECO:0000313" key="4">
    <source>
        <dbReference type="Proteomes" id="UP000032049"/>
    </source>
</evidence>
<protein>
    <recommendedName>
        <fullName evidence="2">DUF3347 domain-containing protein</fullName>
    </recommendedName>
</protein>
<organism evidence="3 4">
    <name type="scientific">Pedobacter lusitanus</name>
    <dbReference type="NCBI Taxonomy" id="1503925"/>
    <lineage>
        <taxon>Bacteria</taxon>
        <taxon>Pseudomonadati</taxon>
        <taxon>Bacteroidota</taxon>
        <taxon>Sphingobacteriia</taxon>
        <taxon>Sphingobacteriales</taxon>
        <taxon>Sphingobacteriaceae</taxon>
        <taxon>Pedobacter</taxon>
    </lineage>
</organism>
<comment type="caution">
    <text evidence="3">The sequence shown here is derived from an EMBL/GenBank/DDBJ whole genome shotgun (WGS) entry which is preliminary data.</text>
</comment>
<dbReference type="RefSeq" id="WP_041877715.1">
    <property type="nucleotide sequence ID" value="NZ_CP157278.1"/>
</dbReference>
<dbReference type="STRING" id="1503925.TH53_01615"/>
<dbReference type="Proteomes" id="UP000032049">
    <property type="component" value="Unassembled WGS sequence"/>
</dbReference>
<feature type="signal peptide" evidence="1">
    <location>
        <begin position="1"/>
        <end position="16"/>
    </location>
</feature>
<dbReference type="EMBL" id="JXRA01000006">
    <property type="protein sequence ID" value="KIO78809.1"/>
    <property type="molecule type" value="Genomic_DNA"/>
</dbReference>
<feature type="domain" description="DUF3347" evidence="2">
    <location>
        <begin position="53"/>
        <end position="143"/>
    </location>
</feature>
<evidence type="ECO:0000256" key="1">
    <source>
        <dbReference type="SAM" id="SignalP"/>
    </source>
</evidence>
<feature type="chain" id="PRO_5002222252" description="DUF3347 domain-containing protein" evidence="1">
    <location>
        <begin position="17"/>
        <end position="191"/>
    </location>
</feature>
<keyword evidence="1" id="KW-0732">Signal</keyword>
<dbReference type="AlphaFoldDB" id="A0A0D0G1Z8"/>
<keyword evidence="4" id="KW-1185">Reference proteome</keyword>
<gene>
    <name evidence="3" type="ORF">TH53_01615</name>
</gene>
<evidence type="ECO:0000259" key="2">
    <source>
        <dbReference type="Pfam" id="PF11827"/>
    </source>
</evidence>
<dbReference type="Pfam" id="PF11827">
    <property type="entry name" value="DUF3347"/>
    <property type="match status" value="1"/>
</dbReference>
<dbReference type="OrthoDB" id="5513217at2"/>
<proteinExistence type="predicted"/>
<reference evidence="3 4" key="1">
    <citation type="submission" date="2015-01" db="EMBL/GenBank/DDBJ databases">
        <title>Draft genome sequence of Pedobacter sp. NL19 isolated from sludge of an effluent treatment pond in an abandoned uranium mine.</title>
        <authorList>
            <person name="Santos T."/>
            <person name="Caetano T."/>
            <person name="Covas C."/>
            <person name="Cruz A."/>
            <person name="Mendo S."/>
        </authorList>
    </citation>
    <scope>NUCLEOTIDE SEQUENCE [LARGE SCALE GENOMIC DNA]</scope>
    <source>
        <strain evidence="3 4">NL19</strain>
    </source>
</reference>
<name>A0A0D0G1Z8_9SPHI</name>
<evidence type="ECO:0000313" key="3">
    <source>
        <dbReference type="EMBL" id="KIO78809.1"/>
    </source>
</evidence>
<dbReference type="InterPro" id="IPR021782">
    <property type="entry name" value="DUF3347"/>
</dbReference>
<dbReference type="PROSITE" id="PS51257">
    <property type="entry name" value="PROKAR_LIPOPROTEIN"/>
    <property type="match status" value="1"/>
</dbReference>
<sequence length="191" mass="20951">MKTFLFSIAMATIFLAACNSNSNQKIKNQTTANDTASGSRSEKQIAKSPVNEVISAYLQLKNALVNDDDKAAATAGNTLKTAAEKVMPSTLSPALAKVFKDITDDVKEHGEHIAANAGNIEHQREHFEMLSQEIYDLAKANEKSGQKLYYDHCPMYNNKKGGNWISETKTISNPYLGKKMTTCGSVQEELN</sequence>